<dbReference type="EMBL" id="MCGO01000004">
    <property type="protein sequence ID" value="ORY52048.1"/>
    <property type="molecule type" value="Genomic_DNA"/>
</dbReference>
<evidence type="ECO:0000256" key="3">
    <source>
        <dbReference type="ARBA" id="ARBA00023242"/>
    </source>
</evidence>
<comment type="subcellular location">
    <subcellularLocation>
        <location evidence="4 5">Nucleus</location>
    </subcellularLocation>
</comment>
<dbReference type="Proteomes" id="UP000193642">
    <property type="component" value="Unassembled WGS sequence"/>
</dbReference>
<dbReference type="PROSITE" id="PS00027">
    <property type="entry name" value="HOMEOBOX_1"/>
    <property type="match status" value="1"/>
</dbReference>
<feature type="compositionally biased region" description="Polar residues" evidence="6">
    <location>
        <begin position="190"/>
        <end position="200"/>
    </location>
</feature>
<sequence length="325" mass="35825">MSSPPPSGYSRSPTKTSVLTQSIRYSSPSEIPGHPVPNPEPPGSSFLTPSFSSTAFSYMFPFELESSSSASLTQPPIASLYDHSPLLAFTSTLAQQQQQEYLDAFFDSRLGGMGASTTSTPAATPIVPTPFTQMSMSMGMISPQLFLLQNQFPTIMPSFNATFPPALQNDDDLNITFLPTESKPPLVPLRSQSLTDFNTKPSTSASRSSSTSNAPISSVSKYQHPPRHRQYMADVSEQLPSLVRTVTTTPHLTTSPTQQSSNKSYQRIPIPREQKLRLKQLFAQDPYPKPARMAEIAQELGLEKLKVRIWYQNQRSSLKRNSGTE</sequence>
<evidence type="ECO:0000256" key="1">
    <source>
        <dbReference type="ARBA" id="ARBA00023125"/>
    </source>
</evidence>
<keyword evidence="3 4" id="KW-0539">Nucleus</keyword>
<dbReference type="AlphaFoldDB" id="A0A1Y2CYG3"/>
<proteinExistence type="predicted"/>
<protein>
    <recommendedName>
        <fullName evidence="7">Homeobox domain-containing protein</fullName>
    </recommendedName>
</protein>
<keyword evidence="9" id="KW-1185">Reference proteome</keyword>
<feature type="DNA-binding region" description="Homeobox" evidence="4">
    <location>
        <begin position="263"/>
        <end position="322"/>
    </location>
</feature>
<evidence type="ECO:0000256" key="5">
    <source>
        <dbReference type="RuleBase" id="RU000682"/>
    </source>
</evidence>
<keyword evidence="1 4" id="KW-0238">DNA-binding</keyword>
<dbReference type="GO" id="GO:0000981">
    <property type="term" value="F:DNA-binding transcription factor activity, RNA polymerase II-specific"/>
    <property type="evidence" value="ECO:0007669"/>
    <property type="project" value="InterPro"/>
</dbReference>
<accession>A0A1Y2CYG3</accession>
<feature type="domain" description="Homeobox" evidence="7">
    <location>
        <begin position="261"/>
        <end position="321"/>
    </location>
</feature>
<evidence type="ECO:0000259" key="7">
    <source>
        <dbReference type="PROSITE" id="PS50071"/>
    </source>
</evidence>
<feature type="compositionally biased region" description="Polar residues" evidence="6">
    <location>
        <begin position="14"/>
        <end position="29"/>
    </location>
</feature>
<dbReference type="PROSITE" id="PS50071">
    <property type="entry name" value="HOMEOBOX_2"/>
    <property type="match status" value="1"/>
</dbReference>
<feature type="region of interest" description="Disordered" evidence="6">
    <location>
        <begin position="175"/>
        <end position="226"/>
    </location>
</feature>
<comment type="caution">
    <text evidence="8">The sequence shown here is derived from an EMBL/GenBank/DDBJ whole genome shotgun (WGS) entry which is preliminary data.</text>
</comment>
<feature type="compositionally biased region" description="Low complexity" evidence="6">
    <location>
        <begin position="201"/>
        <end position="220"/>
    </location>
</feature>
<keyword evidence="2 4" id="KW-0371">Homeobox</keyword>
<name>A0A1Y2CYG3_9FUNG</name>
<dbReference type="GO" id="GO:0005634">
    <property type="term" value="C:nucleus"/>
    <property type="evidence" value="ECO:0007669"/>
    <property type="project" value="UniProtKB-SubCell"/>
</dbReference>
<evidence type="ECO:0000313" key="8">
    <source>
        <dbReference type="EMBL" id="ORY52048.1"/>
    </source>
</evidence>
<dbReference type="Pfam" id="PF00046">
    <property type="entry name" value="Homeodomain"/>
    <property type="match status" value="1"/>
</dbReference>
<dbReference type="GO" id="GO:0003677">
    <property type="term" value="F:DNA binding"/>
    <property type="evidence" value="ECO:0007669"/>
    <property type="project" value="UniProtKB-UniRule"/>
</dbReference>
<dbReference type="SMART" id="SM00389">
    <property type="entry name" value="HOX"/>
    <property type="match status" value="1"/>
</dbReference>
<dbReference type="InterPro" id="IPR001356">
    <property type="entry name" value="HD"/>
</dbReference>
<dbReference type="InterPro" id="IPR017970">
    <property type="entry name" value="Homeobox_CS"/>
</dbReference>
<organism evidence="8 9">
    <name type="scientific">Rhizoclosmatium globosum</name>
    <dbReference type="NCBI Taxonomy" id="329046"/>
    <lineage>
        <taxon>Eukaryota</taxon>
        <taxon>Fungi</taxon>
        <taxon>Fungi incertae sedis</taxon>
        <taxon>Chytridiomycota</taxon>
        <taxon>Chytridiomycota incertae sedis</taxon>
        <taxon>Chytridiomycetes</taxon>
        <taxon>Chytridiales</taxon>
        <taxon>Chytriomycetaceae</taxon>
        <taxon>Rhizoclosmatium</taxon>
    </lineage>
</organism>
<evidence type="ECO:0000313" key="9">
    <source>
        <dbReference type="Proteomes" id="UP000193642"/>
    </source>
</evidence>
<dbReference type="OrthoDB" id="2156218at2759"/>
<evidence type="ECO:0000256" key="6">
    <source>
        <dbReference type="SAM" id="MobiDB-lite"/>
    </source>
</evidence>
<dbReference type="Gene3D" id="1.10.10.60">
    <property type="entry name" value="Homeodomain-like"/>
    <property type="match status" value="1"/>
</dbReference>
<dbReference type="STRING" id="329046.A0A1Y2CYG3"/>
<feature type="region of interest" description="Disordered" evidence="6">
    <location>
        <begin position="1"/>
        <end position="46"/>
    </location>
</feature>
<dbReference type="CDD" id="cd00086">
    <property type="entry name" value="homeodomain"/>
    <property type="match status" value="1"/>
</dbReference>
<dbReference type="InterPro" id="IPR009057">
    <property type="entry name" value="Homeodomain-like_sf"/>
</dbReference>
<reference evidence="8 9" key="1">
    <citation type="submission" date="2016-07" db="EMBL/GenBank/DDBJ databases">
        <title>Pervasive Adenine N6-methylation of Active Genes in Fungi.</title>
        <authorList>
            <consortium name="DOE Joint Genome Institute"/>
            <person name="Mondo S.J."/>
            <person name="Dannebaum R.O."/>
            <person name="Kuo R.C."/>
            <person name="Labutti K."/>
            <person name="Haridas S."/>
            <person name="Kuo A."/>
            <person name="Salamov A."/>
            <person name="Ahrendt S.R."/>
            <person name="Lipzen A."/>
            <person name="Sullivan W."/>
            <person name="Andreopoulos W.B."/>
            <person name="Clum A."/>
            <person name="Lindquist E."/>
            <person name="Daum C."/>
            <person name="Ramamoorthy G.K."/>
            <person name="Gryganskyi A."/>
            <person name="Culley D."/>
            <person name="Magnuson J.K."/>
            <person name="James T.Y."/>
            <person name="O'Malley M.A."/>
            <person name="Stajich J.E."/>
            <person name="Spatafora J.W."/>
            <person name="Visel A."/>
            <person name="Grigoriev I.V."/>
        </authorList>
    </citation>
    <scope>NUCLEOTIDE SEQUENCE [LARGE SCALE GENOMIC DNA]</scope>
    <source>
        <strain evidence="8 9">JEL800</strain>
    </source>
</reference>
<gene>
    <name evidence="8" type="ORF">BCR33DRAFT_733559</name>
</gene>
<dbReference type="SUPFAM" id="SSF46689">
    <property type="entry name" value="Homeodomain-like"/>
    <property type="match status" value="1"/>
</dbReference>
<evidence type="ECO:0000256" key="4">
    <source>
        <dbReference type="PROSITE-ProRule" id="PRU00108"/>
    </source>
</evidence>
<evidence type="ECO:0000256" key="2">
    <source>
        <dbReference type="ARBA" id="ARBA00023155"/>
    </source>
</evidence>